<dbReference type="GO" id="GO:0020037">
    <property type="term" value="F:heme binding"/>
    <property type="evidence" value="ECO:0007669"/>
    <property type="project" value="InterPro"/>
</dbReference>
<dbReference type="STRING" id="1448308.A0A2T2NMS5"/>
<accession>A0A2T2NMS5</accession>
<dbReference type="SUPFAM" id="SSF48264">
    <property type="entry name" value="Cytochrome P450"/>
    <property type="match status" value="1"/>
</dbReference>
<dbReference type="GO" id="GO:0004497">
    <property type="term" value="F:monooxygenase activity"/>
    <property type="evidence" value="ECO:0007669"/>
    <property type="project" value="InterPro"/>
</dbReference>
<dbReference type="Gene3D" id="1.10.630.10">
    <property type="entry name" value="Cytochrome P450"/>
    <property type="match status" value="1"/>
</dbReference>
<name>A0A2T2NMS5_CORCC</name>
<dbReference type="GO" id="GO:0016705">
    <property type="term" value="F:oxidoreductase activity, acting on paired donors, with incorporation or reduction of molecular oxygen"/>
    <property type="evidence" value="ECO:0007669"/>
    <property type="project" value="InterPro"/>
</dbReference>
<reference evidence="1 2" key="1">
    <citation type="journal article" date="2018" name="Front. Microbiol.">
        <title>Genome-Wide Analysis of Corynespora cassiicola Leaf Fall Disease Putative Effectors.</title>
        <authorList>
            <person name="Lopez D."/>
            <person name="Ribeiro S."/>
            <person name="Label P."/>
            <person name="Fumanal B."/>
            <person name="Venisse J.S."/>
            <person name="Kohler A."/>
            <person name="de Oliveira R.R."/>
            <person name="Labutti K."/>
            <person name="Lipzen A."/>
            <person name="Lail K."/>
            <person name="Bauer D."/>
            <person name="Ohm R.A."/>
            <person name="Barry K.W."/>
            <person name="Spatafora J."/>
            <person name="Grigoriev I.V."/>
            <person name="Martin F.M."/>
            <person name="Pujade-Renaud V."/>
        </authorList>
    </citation>
    <scope>NUCLEOTIDE SEQUENCE [LARGE SCALE GENOMIC DNA]</scope>
    <source>
        <strain evidence="1 2">Philippines</strain>
    </source>
</reference>
<dbReference type="GO" id="GO:0005506">
    <property type="term" value="F:iron ion binding"/>
    <property type="evidence" value="ECO:0007669"/>
    <property type="project" value="InterPro"/>
</dbReference>
<proteinExistence type="predicted"/>
<gene>
    <name evidence="1" type="ORF">BS50DRAFT_587812</name>
</gene>
<keyword evidence="2" id="KW-1185">Reference proteome</keyword>
<evidence type="ECO:0000313" key="1">
    <source>
        <dbReference type="EMBL" id="PSN66733.1"/>
    </source>
</evidence>
<protein>
    <submittedName>
        <fullName evidence="1">Uncharacterized protein</fullName>
    </submittedName>
</protein>
<dbReference type="InterPro" id="IPR036396">
    <property type="entry name" value="Cyt_P450_sf"/>
</dbReference>
<dbReference type="Proteomes" id="UP000240883">
    <property type="component" value="Unassembled WGS sequence"/>
</dbReference>
<sequence>MAQGWAQGTGIFLSGFWGRFLCPVRYLSMNEMMVFLVAMVVRYDLVLVEGYWKPLKTGHHITISILKPKEDIEVEVRERLNGNSFKWEFLWKGAKIEDLKL</sequence>
<dbReference type="AlphaFoldDB" id="A0A2T2NMS5"/>
<organism evidence="1 2">
    <name type="scientific">Corynespora cassiicola Philippines</name>
    <dbReference type="NCBI Taxonomy" id="1448308"/>
    <lineage>
        <taxon>Eukaryota</taxon>
        <taxon>Fungi</taxon>
        <taxon>Dikarya</taxon>
        <taxon>Ascomycota</taxon>
        <taxon>Pezizomycotina</taxon>
        <taxon>Dothideomycetes</taxon>
        <taxon>Pleosporomycetidae</taxon>
        <taxon>Pleosporales</taxon>
        <taxon>Corynesporascaceae</taxon>
        <taxon>Corynespora</taxon>
    </lineage>
</organism>
<dbReference type="EMBL" id="KZ678135">
    <property type="protein sequence ID" value="PSN66733.1"/>
    <property type="molecule type" value="Genomic_DNA"/>
</dbReference>
<evidence type="ECO:0000313" key="2">
    <source>
        <dbReference type="Proteomes" id="UP000240883"/>
    </source>
</evidence>